<evidence type="ECO:0000313" key="2">
    <source>
        <dbReference type="Proteomes" id="UP000499080"/>
    </source>
</evidence>
<comment type="caution">
    <text evidence="1">The sequence shown here is derived from an EMBL/GenBank/DDBJ whole genome shotgun (WGS) entry which is preliminary data.</text>
</comment>
<organism evidence="1 2">
    <name type="scientific">Araneus ventricosus</name>
    <name type="common">Orbweaver spider</name>
    <name type="synonym">Epeira ventricosa</name>
    <dbReference type="NCBI Taxonomy" id="182803"/>
    <lineage>
        <taxon>Eukaryota</taxon>
        <taxon>Metazoa</taxon>
        <taxon>Ecdysozoa</taxon>
        <taxon>Arthropoda</taxon>
        <taxon>Chelicerata</taxon>
        <taxon>Arachnida</taxon>
        <taxon>Araneae</taxon>
        <taxon>Araneomorphae</taxon>
        <taxon>Entelegynae</taxon>
        <taxon>Araneoidea</taxon>
        <taxon>Araneidae</taxon>
        <taxon>Araneus</taxon>
    </lineage>
</organism>
<evidence type="ECO:0000313" key="1">
    <source>
        <dbReference type="EMBL" id="GBM28142.1"/>
    </source>
</evidence>
<accession>A0A4Y2EG69</accession>
<dbReference type="AlphaFoldDB" id="A0A4Y2EG69"/>
<protein>
    <submittedName>
        <fullName evidence="1">Uncharacterized protein</fullName>
    </submittedName>
</protein>
<dbReference type="EMBL" id="BGPR01000604">
    <property type="protein sequence ID" value="GBM28142.1"/>
    <property type="molecule type" value="Genomic_DNA"/>
</dbReference>
<gene>
    <name evidence="1" type="ORF">AVEN_224197_1</name>
</gene>
<keyword evidence="2" id="KW-1185">Reference proteome</keyword>
<reference evidence="1 2" key="1">
    <citation type="journal article" date="2019" name="Sci. Rep.">
        <title>Orb-weaving spider Araneus ventricosus genome elucidates the spidroin gene catalogue.</title>
        <authorList>
            <person name="Kono N."/>
            <person name="Nakamura H."/>
            <person name="Ohtoshi R."/>
            <person name="Moran D.A.P."/>
            <person name="Shinohara A."/>
            <person name="Yoshida Y."/>
            <person name="Fujiwara M."/>
            <person name="Mori M."/>
            <person name="Tomita M."/>
            <person name="Arakawa K."/>
        </authorList>
    </citation>
    <scope>NUCLEOTIDE SEQUENCE [LARGE SCALE GENOMIC DNA]</scope>
</reference>
<dbReference type="Proteomes" id="UP000499080">
    <property type="component" value="Unassembled WGS sequence"/>
</dbReference>
<sequence>MELLQAAKTKTEINNLVSKQIRVTPSFSTLEFNASSKTYCSSLVAKQQITLQQALRTTLSNLFTTQEAQLFLQQIWNRSLTENSLRAQTVARCLHSPHCFRCRRSAV</sequence>
<proteinExistence type="predicted"/>
<name>A0A4Y2EG69_ARAVE</name>